<feature type="transmembrane region" description="Helical" evidence="1">
    <location>
        <begin position="6"/>
        <end position="28"/>
    </location>
</feature>
<protein>
    <submittedName>
        <fullName evidence="2">Uncharacterized protein</fullName>
    </submittedName>
</protein>
<proteinExistence type="predicted"/>
<dbReference type="AlphaFoldDB" id="A0A199XRN7"/>
<dbReference type="Proteomes" id="UP000093807">
    <property type="component" value="Unassembled WGS sequence"/>
</dbReference>
<sequence length="52" mass="6243">MQSFQHYHVFVMVYDFCHAVGIDILLILKFEVKEKLNLNSKINLNKKYENNL</sequence>
<keyword evidence="1" id="KW-1133">Transmembrane helix</keyword>
<name>A0A199XRN7_9FLAO</name>
<comment type="caution">
    <text evidence="2">The sequence shown here is derived from an EMBL/GenBank/DDBJ whole genome shotgun (WGS) entry which is preliminary data.</text>
</comment>
<evidence type="ECO:0000256" key="1">
    <source>
        <dbReference type="SAM" id="Phobius"/>
    </source>
</evidence>
<evidence type="ECO:0000313" key="2">
    <source>
        <dbReference type="EMBL" id="OAZ03989.1"/>
    </source>
</evidence>
<reference evidence="2 3" key="1">
    <citation type="submission" date="2016-06" db="EMBL/GenBank/DDBJ databases">
        <title>Draft genome sequence of Flavobacterium succinicans strain DD5b.</title>
        <authorList>
            <person name="Poehlein A."/>
            <person name="Daniel R."/>
            <person name="Simeonova D.D."/>
        </authorList>
    </citation>
    <scope>NUCLEOTIDE SEQUENCE [LARGE SCALE GENOMIC DNA]</scope>
    <source>
        <strain evidence="2 3">DD5b</strain>
    </source>
</reference>
<evidence type="ECO:0000313" key="3">
    <source>
        <dbReference type="Proteomes" id="UP000093807"/>
    </source>
</evidence>
<keyword evidence="1" id="KW-0472">Membrane</keyword>
<gene>
    <name evidence="2" type="ORF">FLB_16790</name>
</gene>
<keyword evidence="3" id="KW-1185">Reference proteome</keyword>
<keyword evidence="1" id="KW-0812">Transmembrane</keyword>
<accession>A0A199XRN7</accession>
<organism evidence="2 3">
    <name type="scientific">Flavobacterium succinicans</name>
    <dbReference type="NCBI Taxonomy" id="29536"/>
    <lineage>
        <taxon>Bacteria</taxon>
        <taxon>Pseudomonadati</taxon>
        <taxon>Bacteroidota</taxon>
        <taxon>Flavobacteriia</taxon>
        <taxon>Flavobacteriales</taxon>
        <taxon>Flavobacteriaceae</taxon>
        <taxon>Flavobacterium</taxon>
    </lineage>
</organism>
<dbReference type="PATRIC" id="fig|29536.5.peg.1762"/>
<dbReference type="EMBL" id="JMTM01000046">
    <property type="protein sequence ID" value="OAZ03989.1"/>
    <property type="molecule type" value="Genomic_DNA"/>
</dbReference>